<dbReference type="AlphaFoldDB" id="A0A9J5YEZ2"/>
<name>A0A9J5YEZ2_SOLCO</name>
<feature type="compositionally biased region" description="Basic and acidic residues" evidence="1">
    <location>
        <begin position="149"/>
        <end position="159"/>
    </location>
</feature>
<organism evidence="2 3">
    <name type="scientific">Solanum commersonii</name>
    <name type="common">Commerson's wild potato</name>
    <name type="synonym">Commerson's nightshade</name>
    <dbReference type="NCBI Taxonomy" id="4109"/>
    <lineage>
        <taxon>Eukaryota</taxon>
        <taxon>Viridiplantae</taxon>
        <taxon>Streptophyta</taxon>
        <taxon>Embryophyta</taxon>
        <taxon>Tracheophyta</taxon>
        <taxon>Spermatophyta</taxon>
        <taxon>Magnoliopsida</taxon>
        <taxon>eudicotyledons</taxon>
        <taxon>Gunneridae</taxon>
        <taxon>Pentapetalae</taxon>
        <taxon>asterids</taxon>
        <taxon>lamiids</taxon>
        <taxon>Solanales</taxon>
        <taxon>Solanaceae</taxon>
        <taxon>Solanoideae</taxon>
        <taxon>Solaneae</taxon>
        <taxon>Solanum</taxon>
    </lineage>
</organism>
<dbReference type="EMBL" id="JACXVP010000007">
    <property type="protein sequence ID" value="KAG5597820.1"/>
    <property type="molecule type" value="Genomic_DNA"/>
</dbReference>
<evidence type="ECO:0000313" key="3">
    <source>
        <dbReference type="Proteomes" id="UP000824120"/>
    </source>
</evidence>
<protein>
    <submittedName>
        <fullName evidence="2">Uncharacterized protein</fullName>
    </submittedName>
</protein>
<proteinExistence type="predicted"/>
<feature type="region of interest" description="Disordered" evidence="1">
    <location>
        <begin position="106"/>
        <end position="198"/>
    </location>
</feature>
<feature type="compositionally biased region" description="Basic and acidic residues" evidence="1">
    <location>
        <begin position="106"/>
        <end position="140"/>
    </location>
</feature>
<evidence type="ECO:0000256" key="1">
    <source>
        <dbReference type="SAM" id="MobiDB-lite"/>
    </source>
</evidence>
<feature type="compositionally biased region" description="Polar residues" evidence="1">
    <location>
        <begin position="161"/>
        <end position="182"/>
    </location>
</feature>
<accession>A0A9J5YEZ2</accession>
<reference evidence="2 3" key="1">
    <citation type="submission" date="2020-09" db="EMBL/GenBank/DDBJ databases">
        <title>De no assembly of potato wild relative species, Solanum commersonii.</title>
        <authorList>
            <person name="Cho K."/>
        </authorList>
    </citation>
    <scope>NUCLEOTIDE SEQUENCE [LARGE SCALE GENOMIC DNA]</scope>
    <source>
        <strain evidence="2">LZ3.2</strain>
        <tissue evidence="2">Leaf</tissue>
    </source>
</reference>
<dbReference type="Proteomes" id="UP000824120">
    <property type="component" value="Chromosome 7"/>
</dbReference>
<sequence length="286" mass="32845">MSNLQVNSLVMKKLQSIGANQIKQMIFPYLKRRCSNLSERPEFIDIKQRVCSYTPEVFSKKITGITSDQVAYQLSEFVSRGVVFGVSTLSYAGWVKLSRDREDAFRKSKESYDATAKQHADGMHRTYRRIERKTDEKQGGDELEETIEESIRNDEEKEGQNVGSGENVNYPNSEQKAVNQDSGVKHENQESGGVHENQEDNFPLDLVILISLCDTKISNQNPSVDKHLLYVQRSYPKLEVSRDYIAERINFLEESFKNSTIKDGDDSLEKEFFYLSRIVWGSRDGK</sequence>
<evidence type="ECO:0000313" key="2">
    <source>
        <dbReference type="EMBL" id="KAG5597820.1"/>
    </source>
</evidence>
<gene>
    <name evidence="2" type="ORF">H5410_039052</name>
</gene>
<comment type="caution">
    <text evidence="2">The sequence shown here is derived from an EMBL/GenBank/DDBJ whole genome shotgun (WGS) entry which is preliminary data.</text>
</comment>
<keyword evidence="3" id="KW-1185">Reference proteome</keyword>